<keyword evidence="4" id="KW-0812">Transmembrane</keyword>
<dbReference type="RefSeq" id="WP_252464198.1">
    <property type="nucleotide sequence ID" value="NZ_JALBWM010000004.1"/>
</dbReference>
<feature type="domain" description="Cytochrome c" evidence="5">
    <location>
        <begin position="143"/>
        <end position="168"/>
    </location>
</feature>
<keyword evidence="4" id="KW-1133">Transmembrane helix</keyword>
<feature type="transmembrane region" description="Helical" evidence="4">
    <location>
        <begin position="371"/>
        <end position="393"/>
    </location>
</feature>
<keyword evidence="4" id="KW-0472">Membrane</keyword>
<gene>
    <name evidence="6" type="ORF">MO867_01620</name>
</gene>
<evidence type="ECO:0000256" key="2">
    <source>
        <dbReference type="ARBA" id="ARBA00022723"/>
    </source>
</evidence>
<dbReference type="GO" id="GO:0009055">
    <property type="term" value="F:electron transfer activity"/>
    <property type="evidence" value="ECO:0007669"/>
    <property type="project" value="InterPro"/>
</dbReference>
<keyword evidence="3" id="KW-0408">Iron</keyword>
<name>A0A9X2J3H0_9GAMM</name>
<dbReference type="GO" id="GO:0020037">
    <property type="term" value="F:heme binding"/>
    <property type="evidence" value="ECO:0007669"/>
    <property type="project" value="InterPro"/>
</dbReference>
<comment type="caution">
    <text evidence="6">The sequence shown here is derived from an EMBL/GenBank/DDBJ whole genome shotgun (WGS) entry which is preliminary data.</text>
</comment>
<keyword evidence="2" id="KW-0479">Metal-binding</keyword>
<organism evidence="6 7">
    <name type="scientific">Microbulbifer okhotskensis</name>
    <dbReference type="NCBI Taxonomy" id="2926617"/>
    <lineage>
        <taxon>Bacteria</taxon>
        <taxon>Pseudomonadati</taxon>
        <taxon>Pseudomonadota</taxon>
        <taxon>Gammaproteobacteria</taxon>
        <taxon>Cellvibrionales</taxon>
        <taxon>Microbulbiferaceae</taxon>
        <taxon>Microbulbifer</taxon>
    </lineage>
</organism>
<dbReference type="InterPro" id="IPR036909">
    <property type="entry name" value="Cyt_c-like_dom_sf"/>
</dbReference>
<protein>
    <submittedName>
        <fullName evidence="6">Cytochrome c</fullName>
    </submittedName>
</protein>
<evidence type="ECO:0000256" key="1">
    <source>
        <dbReference type="ARBA" id="ARBA00022617"/>
    </source>
</evidence>
<dbReference type="EMBL" id="JALBWM010000004">
    <property type="protein sequence ID" value="MCO1333028.1"/>
    <property type="molecule type" value="Genomic_DNA"/>
</dbReference>
<proteinExistence type="predicted"/>
<dbReference type="Proteomes" id="UP001139028">
    <property type="component" value="Unassembled WGS sequence"/>
</dbReference>
<dbReference type="InterPro" id="IPR009056">
    <property type="entry name" value="Cyt_c-like_dom"/>
</dbReference>
<evidence type="ECO:0000256" key="3">
    <source>
        <dbReference type="ARBA" id="ARBA00023004"/>
    </source>
</evidence>
<dbReference type="AlphaFoldDB" id="A0A9X2J3H0"/>
<evidence type="ECO:0000256" key="4">
    <source>
        <dbReference type="SAM" id="Phobius"/>
    </source>
</evidence>
<keyword evidence="1" id="KW-0349">Heme</keyword>
<evidence type="ECO:0000259" key="5">
    <source>
        <dbReference type="Pfam" id="PF00034"/>
    </source>
</evidence>
<dbReference type="Pfam" id="PF00034">
    <property type="entry name" value="Cytochrom_C"/>
    <property type="match status" value="1"/>
</dbReference>
<dbReference type="SUPFAM" id="SSF46626">
    <property type="entry name" value="Cytochrome c"/>
    <property type="match status" value="1"/>
</dbReference>
<accession>A0A9X2J3H0</accession>
<dbReference type="Gene3D" id="1.10.760.10">
    <property type="entry name" value="Cytochrome c-like domain"/>
    <property type="match status" value="1"/>
</dbReference>
<evidence type="ECO:0000313" key="6">
    <source>
        <dbReference type="EMBL" id="MCO1333028.1"/>
    </source>
</evidence>
<keyword evidence="7" id="KW-1185">Reference proteome</keyword>
<evidence type="ECO:0000313" key="7">
    <source>
        <dbReference type="Proteomes" id="UP001139028"/>
    </source>
</evidence>
<reference evidence="6" key="1">
    <citation type="journal article" date="2022" name="Arch. Microbiol.">
        <title>Microbulbifer okhotskensis sp. nov., isolated from a deep bottom sediment of the Okhotsk Sea.</title>
        <authorList>
            <person name="Romanenko L."/>
            <person name="Kurilenko V."/>
            <person name="Otstavnykh N."/>
            <person name="Velansky P."/>
            <person name="Isaeva M."/>
            <person name="Mikhailov V."/>
        </authorList>
    </citation>
    <scope>NUCLEOTIDE SEQUENCE</scope>
    <source>
        <strain evidence="6">OS29</strain>
    </source>
</reference>
<sequence>MRCKWIWFLLLSIYTVLPFKGFSAQEQPSSDTVAAQASNLLSYIAVNYGDAVSGGQLLNTPLYAFQRRHIDEILILVGRLPDRPGRANLEESLGVLREAIENKKSGAEVRRRANAIADRLAALYQLQRSPTYSLPSADFMMPVYQQRCASCHGNNGEGSSKGPDFSDAKRMAGFSLYDLYNTLDPSVDSVHGSDIDGNLSGLQRWALAVTVASFAVNHQLSPSPDLARRYPGLLGLPGLATSQPAELPQELQEALMWWRGHPHLIRALEHPLVRAVGLLQLAETDYRAGDSSAAYNKLILAYREGYRPLRPQLQVRDKLLVNQLQAQWHQLRSDLISGASSTEIIAALQNLRASLNVAHTKLEPPLSQRRGYLWAALLFSLALGLGLLLWWGLRERKRSRL</sequence>